<feature type="compositionally biased region" description="Polar residues" evidence="1">
    <location>
        <begin position="1397"/>
        <end position="1406"/>
    </location>
</feature>
<feature type="region of interest" description="Disordered" evidence="1">
    <location>
        <begin position="1705"/>
        <end position="1742"/>
    </location>
</feature>
<feature type="compositionally biased region" description="Polar residues" evidence="1">
    <location>
        <begin position="2045"/>
        <end position="2054"/>
    </location>
</feature>
<feature type="compositionally biased region" description="Basic and acidic residues" evidence="1">
    <location>
        <begin position="2070"/>
        <end position="2088"/>
    </location>
</feature>
<feature type="region of interest" description="Disordered" evidence="1">
    <location>
        <begin position="1382"/>
        <end position="1445"/>
    </location>
</feature>
<feature type="region of interest" description="Disordered" evidence="1">
    <location>
        <begin position="1635"/>
        <end position="1661"/>
    </location>
</feature>
<dbReference type="Proteomes" id="UP000800235">
    <property type="component" value="Unassembled WGS sequence"/>
</dbReference>
<feature type="region of interest" description="Disordered" evidence="1">
    <location>
        <begin position="2578"/>
        <end position="2650"/>
    </location>
</feature>
<evidence type="ECO:0000256" key="1">
    <source>
        <dbReference type="SAM" id="MobiDB-lite"/>
    </source>
</evidence>
<feature type="region of interest" description="Disordered" evidence="1">
    <location>
        <begin position="2021"/>
        <end position="2088"/>
    </location>
</feature>
<feature type="compositionally biased region" description="Polar residues" evidence="1">
    <location>
        <begin position="1516"/>
        <end position="1531"/>
    </location>
</feature>
<feature type="region of interest" description="Disordered" evidence="1">
    <location>
        <begin position="117"/>
        <end position="153"/>
    </location>
</feature>
<dbReference type="EMBL" id="MU007078">
    <property type="protein sequence ID" value="KAF2423745.1"/>
    <property type="molecule type" value="Genomic_DNA"/>
</dbReference>
<feature type="compositionally biased region" description="Polar residues" evidence="1">
    <location>
        <begin position="2631"/>
        <end position="2644"/>
    </location>
</feature>
<feature type="region of interest" description="Disordered" evidence="1">
    <location>
        <begin position="1224"/>
        <end position="1260"/>
    </location>
</feature>
<reference evidence="2" key="1">
    <citation type="journal article" date="2020" name="Stud. Mycol.">
        <title>101 Dothideomycetes genomes: a test case for predicting lifestyles and emergence of pathogens.</title>
        <authorList>
            <person name="Haridas S."/>
            <person name="Albert R."/>
            <person name="Binder M."/>
            <person name="Bloem J."/>
            <person name="Labutti K."/>
            <person name="Salamov A."/>
            <person name="Andreopoulos B."/>
            <person name="Baker S."/>
            <person name="Barry K."/>
            <person name="Bills G."/>
            <person name="Bluhm B."/>
            <person name="Cannon C."/>
            <person name="Castanera R."/>
            <person name="Culley D."/>
            <person name="Daum C."/>
            <person name="Ezra D."/>
            <person name="Gonzalez J."/>
            <person name="Henrissat B."/>
            <person name="Kuo A."/>
            <person name="Liang C."/>
            <person name="Lipzen A."/>
            <person name="Lutzoni F."/>
            <person name="Magnuson J."/>
            <person name="Mondo S."/>
            <person name="Nolan M."/>
            <person name="Ohm R."/>
            <person name="Pangilinan J."/>
            <person name="Park H.-J."/>
            <person name="Ramirez L."/>
            <person name="Alfaro M."/>
            <person name="Sun H."/>
            <person name="Tritt A."/>
            <person name="Yoshinaga Y."/>
            <person name="Zwiers L.-H."/>
            <person name="Turgeon B."/>
            <person name="Goodwin S."/>
            <person name="Spatafora J."/>
            <person name="Crous P."/>
            <person name="Grigoriev I."/>
        </authorList>
    </citation>
    <scope>NUCLEOTIDE SEQUENCE</scope>
    <source>
        <strain evidence="2">CBS 130266</strain>
    </source>
</reference>
<keyword evidence="3" id="KW-1185">Reference proteome</keyword>
<feature type="compositionally biased region" description="Polar residues" evidence="1">
    <location>
        <begin position="2514"/>
        <end position="2531"/>
    </location>
</feature>
<evidence type="ECO:0000313" key="2">
    <source>
        <dbReference type="EMBL" id="KAF2423745.1"/>
    </source>
</evidence>
<sequence>MLPRPPPLPSRGALRVLRQLALYGSFWTAAGTTAFVLEEQRRQICRLSKVAENGRKLKELVRCAHSNAVAKDIQSHGGDDDFVGYMHGMERKGLVTREKSGKELGEDHYFTNIRDHSRRRKRKVTEPSERNFPREKTLSFRPGLSRKPLRRQSLSKLPVPVRLEITLPQTKMMAKSNTLLDRRRRMQAHATVLAKPSDNSVTLRRIRNKIANRDSKVNPEPLQRLLSKMIRQKEFSSLETLLDSCQAELPWSKHLYPIILQALADLEHSIYLGPETSIPILSLCRRIVHEGQLDPVASLTDLYNTGAYELVIDIYRGTPDEQAWSNEQLMMLLNSAVELLANGSADPEPLTRILCTVSQCLDMASNVIPVLESRFQSGNLFPVLQAYARGCCHFSHAAPSEIAFLSKLLRDCMPVDRSAGVAYISDTIPRLMRACLESPSCSEVWFETLLVFYMAASRRLRGPRSRKRTPLPREIITLARDCGFHVSLLNSIQQYDDIFYMKDVSAEISEVYLQHGRQGRAHIDSRYLSKVTSHCCINKRKDMVAALFHEYFPTGLLTVTTVTQCWNTLLELSDDEEVLGVVKSVISEVQRPECASDSNLSHLPLVPDSSLYLIELETVLTTLIRRAWLQERSIDRVTSLYHRILELIDSCNASHNAQISRGQMANTMVWVFSKAGKVEEASKYSLITKGEQSSLTEGTIPYFTILHAKQRNWRKVVDILNMLKERGRMATFADEPGFFADLFGVFCKQHNSRQAQHFFAKCVWEWDVKPSQLMIDHLISASMVGSGPEKSNIAVVRRVLRATRVEDSHWHIHPRAVLMAYQNYARSWRIDGPVAVSLLIDIFQQHRGLVTKDLCMQVLETCSLAVRRYDVKAKASERRIIAARLMDRFAKQVAVVETIAAKVPWLSEATLSKSPSTFSAAEVPNEKMARGRMPVSLADRTLREAAQAIYNQMQIAFSTYDYDRCISLYQTHSSQLITHTPFALDTAILSCLQLDKRDLASQFIQQVEDRGIPTHKAKRTMHIHILSQQDTPFRALAYLRTKVFDHYNKMTDHNEIIQHDFLVAAAHSLVRSERGVDAVQLILAVYDSSYHRHAPFNMVVYSVWISAYADILNLAGVRWCITRMLKDHLLVDLHVFKTMYFARRSLTAKLNKLGKRSQANRVFRVFGVWDGLLWRRYQIQRVQGNAVGRRMVQALVEMRNVKDGVVNVGKSRRHVNRLRARAANHARKSSRRNAVVRSGRLGVTRSARVKQPSSLRSSRIRGREILMNSRTFEQRVRQRKNARITAFEKSDVIDIRKYAYGHIDSRGRQQSNLDSETAGDQSTADPWHAKTLEERKADAHENVNNKTEFDISPRWDFITPNENAWGSGLDVAKGPEVELPAFTPSGLPLEPGLEVQPMQSDGSFSDSLHDQVSLDSLDESRSVGDTNSDGLGNRGGPMEDDAPPAESLQHVDLNESSLSARGEDDALEHNAPGANDVHVLIKADTGTQSPLENFQATHDLTSTLDEAIVEHAEHSLPSTQAKPTLENSTPGYNEEQDAEAVSEPGFISEALVSPPVAESQLHSPQDNTTKSSGVDEVADFVRIASNPIDQSAAEKLVKGANDPMIDEETRIREDNNLDEEESAELMKHLHSPALVDEQSKPEDAAINPLHGSDITTTPAQGTARSDAALANLDMDEDLLGTDDKESMSEKYWLRRKLFSFTFDNEGEREGSKNGWEQPDDSRELGRRAPRPPPPRNLVSRSTAEIPNVLLEASKKAQDALRALDDLGKHTFGTVEETAREPALLEIRKYTAKIGIPNVLLQASNKAQDDLRAPHDVEKYEDESVKASVQEPAFLVIKKYTAKTGISNVLLQASNKAQDALSALDDVEKHGEGGVDETAQDPAPLVITKYTAKTGIPDVFLRTSDKAQDALRALDDVVKTKVGIAEGGVIEPASSEIMESMRLPAKTEIPKVLSQASNKAQDALRALNDVASSDWHTGEPIPDVAKVLEALGLTQESSTPLPPPPGPSPSSVPRWSQWEQAHLDNPSSSGSLGPQDIMEGKAAFGQLSSQEPEQLTSKEKRRKILTGWRRSRAEVRRQEREEKWQEEKWQRRGYHLNLEKLMEKVNKTESGKHNALPADRHFPIISDSGSGNEPTKSVRPDEVCLDDLGSLALRERYGQQYKTRLPSSRTDNSTRQDFIVMDITENPTTNAVLATPSMQAPKDEASDVDPPEAMENKKDLEEKKRLTHMKARQNWLARKARAREEKEKLALMENLVPDVQVVDGARLRQFENAVSDQTNIHNLDSGKPLVDSEWESKQVASKKHFPRSSGLPIGKRNALPRNPSRAQELGRKAHATIEELMRAVNKDAASSTTSCEHVSPSIQEIGRQPYLEFEGYSLFKSDVLDQEVRADLDTDLETVPRASIRSRTQRTRASKTSSWDTNSFPFLNKSIKRQVGSRTRISRASKTADWEIDALPFPDKPPEPQVLPNTQRLRASKDANWETDAFPFLDKSSKTRLGDSRNLSRKPALSLARGVQTTRDVRSTNITHGSTNIDALSGMEQTLFSSQPRRQRMRQQPFLPGQHRQLLTVSMHSGVFGRRQFSSSTRPGFATQHQLQRNESDHFGRKGAHGNPSPPKSKSMNTGKRSAKKNSLESLPGSTLGSVTKPSVDATDALNELEFSFTKDGR</sequence>
<feature type="region of interest" description="Disordered" evidence="1">
    <location>
        <begin position="2107"/>
        <end position="2142"/>
    </location>
</feature>
<name>A0A9P4NJX8_9PEZI</name>
<feature type="compositionally biased region" description="Pro residues" evidence="1">
    <location>
        <begin position="1999"/>
        <end position="2009"/>
    </location>
</feature>
<feature type="compositionally biased region" description="Basic and acidic residues" evidence="1">
    <location>
        <begin position="124"/>
        <end position="138"/>
    </location>
</feature>
<gene>
    <name evidence="2" type="ORF">EJ08DRAFT_440930</name>
</gene>
<feature type="region of interest" description="Disordered" evidence="1">
    <location>
        <begin position="1994"/>
        <end position="2013"/>
    </location>
</feature>
<protein>
    <submittedName>
        <fullName evidence="2">Uncharacterized protein</fullName>
    </submittedName>
</protein>
<dbReference type="OrthoDB" id="3919568at2759"/>
<feature type="region of interest" description="Disordered" evidence="1">
    <location>
        <begin position="2491"/>
        <end position="2531"/>
    </location>
</feature>
<organism evidence="2 3">
    <name type="scientific">Tothia fuscella</name>
    <dbReference type="NCBI Taxonomy" id="1048955"/>
    <lineage>
        <taxon>Eukaryota</taxon>
        <taxon>Fungi</taxon>
        <taxon>Dikarya</taxon>
        <taxon>Ascomycota</taxon>
        <taxon>Pezizomycotina</taxon>
        <taxon>Dothideomycetes</taxon>
        <taxon>Pleosporomycetidae</taxon>
        <taxon>Venturiales</taxon>
        <taxon>Cylindrosympodiaceae</taxon>
        <taxon>Tothia</taxon>
    </lineage>
</organism>
<comment type="caution">
    <text evidence="2">The sequence shown here is derived from an EMBL/GenBank/DDBJ whole genome shotgun (WGS) entry which is preliminary data.</text>
</comment>
<accession>A0A9P4NJX8</accession>
<feature type="compositionally biased region" description="Polar residues" evidence="1">
    <location>
        <begin position="1308"/>
        <end position="1324"/>
    </location>
</feature>
<feature type="region of interest" description="Disordered" evidence="1">
    <location>
        <begin position="1514"/>
        <end position="1542"/>
    </location>
</feature>
<proteinExistence type="predicted"/>
<feature type="region of interest" description="Disordered" evidence="1">
    <location>
        <begin position="2301"/>
        <end position="2327"/>
    </location>
</feature>
<feature type="region of interest" description="Disordered" evidence="1">
    <location>
        <begin position="1306"/>
        <end position="1326"/>
    </location>
</feature>
<feature type="compositionally biased region" description="Polar residues" evidence="1">
    <location>
        <begin position="2579"/>
        <end position="2594"/>
    </location>
</feature>
<evidence type="ECO:0000313" key="3">
    <source>
        <dbReference type="Proteomes" id="UP000800235"/>
    </source>
</evidence>
<feature type="compositionally biased region" description="Basic and acidic residues" evidence="1">
    <location>
        <begin position="2107"/>
        <end position="2121"/>
    </location>
</feature>